<feature type="domain" description="Alcohol dehydrogenase iron-type/glycerol dehydrogenase GldA" evidence="2">
    <location>
        <begin position="10"/>
        <end position="184"/>
    </location>
</feature>
<feature type="domain" description="Fe-containing alcohol dehydrogenase-like C-terminal" evidence="3">
    <location>
        <begin position="199"/>
        <end position="375"/>
    </location>
</feature>
<dbReference type="EMBL" id="JACBNQ010000001">
    <property type="protein sequence ID" value="NYB72963.1"/>
    <property type="molecule type" value="Genomic_DNA"/>
</dbReference>
<dbReference type="PANTHER" id="PTHR11496">
    <property type="entry name" value="ALCOHOL DEHYDROGENASE"/>
    <property type="match status" value="1"/>
</dbReference>
<comment type="caution">
    <text evidence="4">The sequence shown here is derived from an EMBL/GenBank/DDBJ whole genome shotgun (WGS) entry which is preliminary data.</text>
</comment>
<evidence type="ECO:0000259" key="2">
    <source>
        <dbReference type="Pfam" id="PF00465"/>
    </source>
</evidence>
<dbReference type="Pfam" id="PF25137">
    <property type="entry name" value="ADH_Fe_C"/>
    <property type="match status" value="1"/>
</dbReference>
<dbReference type="InterPro" id="IPR001670">
    <property type="entry name" value="ADH_Fe/GldA"/>
</dbReference>
<dbReference type="GO" id="GO:0046872">
    <property type="term" value="F:metal ion binding"/>
    <property type="evidence" value="ECO:0007669"/>
    <property type="project" value="InterPro"/>
</dbReference>
<dbReference type="Gene3D" id="1.20.1090.10">
    <property type="entry name" value="Dehydroquinate synthase-like - alpha domain"/>
    <property type="match status" value="1"/>
</dbReference>
<accession>A0A974BGY9</accession>
<dbReference type="Proteomes" id="UP000611629">
    <property type="component" value="Unassembled WGS sequence"/>
</dbReference>
<dbReference type="PANTHER" id="PTHR11496:SF103">
    <property type="entry name" value="DEHYDROGENASE, PUTATIVE-RELATED"/>
    <property type="match status" value="1"/>
</dbReference>
<name>A0A974BGY9_SEDHY</name>
<dbReference type="FunFam" id="3.40.50.1970:FF:000003">
    <property type="entry name" value="Alcohol dehydrogenase, iron-containing"/>
    <property type="match status" value="1"/>
</dbReference>
<organism evidence="4 5">
    <name type="scientific">Sedimentibacter hydroxybenzoicus DSM 7310</name>
    <dbReference type="NCBI Taxonomy" id="1123245"/>
    <lineage>
        <taxon>Bacteria</taxon>
        <taxon>Bacillati</taxon>
        <taxon>Bacillota</taxon>
        <taxon>Tissierellia</taxon>
        <taxon>Sedimentibacter</taxon>
    </lineage>
</organism>
<evidence type="ECO:0000259" key="3">
    <source>
        <dbReference type="Pfam" id="PF25137"/>
    </source>
</evidence>
<protein>
    <submittedName>
        <fullName evidence="4">Iron-containing alcohol dehydrogenase</fullName>
    </submittedName>
</protein>
<dbReference type="GO" id="GO:0004022">
    <property type="term" value="F:alcohol dehydrogenase (NAD+) activity"/>
    <property type="evidence" value="ECO:0007669"/>
    <property type="project" value="TreeGrafter"/>
</dbReference>
<dbReference type="AlphaFoldDB" id="A0A974BGY9"/>
<dbReference type="RefSeq" id="WP_179236628.1">
    <property type="nucleotide sequence ID" value="NZ_JACBNQ010000001.1"/>
</dbReference>
<sequence length="381" mass="42315">MIKQFRFGSPVPIYFGENCVKNNGGVFKGSGNKGFIITSKFIAGYKNLALAETEEALKSENIEYAVNDEVIENPTVENVAHITEAVRKFNPDFIVAVGGGSVIDAAKAVSCLLPHEGEDPYKVFFGEWVSYGSTKNECSIPVFSIPTTAGTGAEVTGNAVLTRADTDTKLTTAQFLVSEAAFLDARYIKESPYFLLDTGAMDALAHGMETYVNVKSSYLNRAVAEIGFKLFSEFKDKLLNKTMDGEDYERMMLASTVQGMAFMQAGTTLPHGMSYPLSHHKGVNHGLGCAIFLGEYIRSFKDRSIVQPIVEMCGFRTVEEFAEYVKTITNRDVNIEVSEKELSDWADEFASLDFRLARHPEPINRDEIYRIYRDSLADYIK</sequence>
<keyword evidence="5" id="KW-1185">Reference proteome</keyword>
<dbReference type="Gene3D" id="3.40.50.1970">
    <property type="match status" value="1"/>
</dbReference>
<dbReference type="InterPro" id="IPR039697">
    <property type="entry name" value="Alcohol_dehydrogenase_Fe"/>
</dbReference>
<gene>
    <name evidence="4" type="ORF">HZF24_02275</name>
</gene>
<evidence type="ECO:0000313" key="5">
    <source>
        <dbReference type="Proteomes" id="UP000611629"/>
    </source>
</evidence>
<evidence type="ECO:0000256" key="1">
    <source>
        <dbReference type="ARBA" id="ARBA00023002"/>
    </source>
</evidence>
<reference evidence="4" key="1">
    <citation type="submission" date="2020-07" db="EMBL/GenBank/DDBJ databases">
        <title>Genomic analysis of a strain of Sedimentibacter Hydroxybenzoicus DSM7310.</title>
        <authorList>
            <person name="Ma S."/>
        </authorList>
    </citation>
    <scope>NUCLEOTIDE SEQUENCE</scope>
    <source>
        <strain evidence="4">DSM 7310</strain>
    </source>
</reference>
<keyword evidence="1" id="KW-0560">Oxidoreductase</keyword>
<proteinExistence type="predicted"/>
<dbReference type="SUPFAM" id="SSF56796">
    <property type="entry name" value="Dehydroquinate synthase-like"/>
    <property type="match status" value="1"/>
</dbReference>
<evidence type="ECO:0000313" key="4">
    <source>
        <dbReference type="EMBL" id="NYB72963.1"/>
    </source>
</evidence>
<dbReference type="Pfam" id="PF00465">
    <property type="entry name" value="Fe-ADH"/>
    <property type="match status" value="1"/>
</dbReference>
<dbReference type="InterPro" id="IPR056798">
    <property type="entry name" value="ADH_Fe_C"/>
</dbReference>